<evidence type="ECO:0000313" key="2">
    <source>
        <dbReference type="EMBL" id="CAE0351781.1"/>
    </source>
</evidence>
<dbReference type="AlphaFoldDB" id="A0A7S3JEM8"/>
<name>A0A7S3JEM8_9SPIT</name>
<sequence>MLTSIAHTRLQQINSPQSNSSQSLIPKYKESTIRAFKCLQQKPTPPPYLSEKQASRKSLISAIIKVKPEDVQIDRRLPLLSNLELKQKLEEVKLLKQIQLQKLHYNR</sequence>
<protein>
    <submittedName>
        <fullName evidence="2">Uncharacterized protein</fullName>
    </submittedName>
</protein>
<feature type="region of interest" description="Disordered" evidence="1">
    <location>
        <begin position="1"/>
        <end position="25"/>
    </location>
</feature>
<feature type="compositionally biased region" description="Low complexity" evidence="1">
    <location>
        <begin position="10"/>
        <end position="25"/>
    </location>
</feature>
<evidence type="ECO:0000256" key="1">
    <source>
        <dbReference type="SAM" id="MobiDB-lite"/>
    </source>
</evidence>
<dbReference type="EMBL" id="HBII01025714">
    <property type="protein sequence ID" value="CAE0351781.1"/>
    <property type="molecule type" value="Transcribed_RNA"/>
</dbReference>
<gene>
    <name evidence="2" type="ORF">EHAR0213_LOCUS10695</name>
</gene>
<accession>A0A7S3JEM8</accession>
<organism evidence="2">
    <name type="scientific">Euplotes harpa</name>
    <dbReference type="NCBI Taxonomy" id="151035"/>
    <lineage>
        <taxon>Eukaryota</taxon>
        <taxon>Sar</taxon>
        <taxon>Alveolata</taxon>
        <taxon>Ciliophora</taxon>
        <taxon>Intramacronucleata</taxon>
        <taxon>Spirotrichea</taxon>
        <taxon>Hypotrichia</taxon>
        <taxon>Euplotida</taxon>
        <taxon>Euplotidae</taxon>
        <taxon>Euplotes</taxon>
    </lineage>
</organism>
<proteinExistence type="predicted"/>
<reference evidence="2" key="1">
    <citation type="submission" date="2021-01" db="EMBL/GenBank/DDBJ databases">
        <authorList>
            <person name="Corre E."/>
            <person name="Pelletier E."/>
            <person name="Niang G."/>
            <person name="Scheremetjew M."/>
            <person name="Finn R."/>
            <person name="Kale V."/>
            <person name="Holt S."/>
            <person name="Cochrane G."/>
            <person name="Meng A."/>
            <person name="Brown T."/>
            <person name="Cohen L."/>
        </authorList>
    </citation>
    <scope>NUCLEOTIDE SEQUENCE</scope>
    <source>
        <strain evidence="2">FSP1.4</strain>
    </source>
</reference>